<organism evidence="1 2">
    <name type="scientific">Ruegeria denitrificans</name>
    <dbReference type="NCBI Taxonomy" id="1715692"/>
    <lineage>
        <taxon>Bacteria</taxon>
        <taxon>Pseudomonadati</taxon>
        <taxon>Pseudomonadota</taxon>
        <taxon>Alphaproteobacteria</taxon>
        <taxon>Rhodobacterales</taxon>
        <taxon>Roseobacteraceae</taxon>
        <taxon>Ruegeria</taxon>
    </lineage>
</organism>
<protein>
    <recommendedName>
        <fullName evidence="3">Lipoprotein</fullName>
    </recommendedName>
</protein>
<proteinExistence type="predicted"/>
<keyword evidence="2" id="KW-1185">Reference proteome</keyword>
<accession>A0A0P1J1G3</accession>
<evidence type="ECO:0000313" key="2">
    <source>
        <dbReference type="Proteomes" id="UP000051260"/>
    </source>
</evidence>
<name>A0A0P1J1G3_9RHOB</name>
<dbReference type="Proteomes" id="UP000051260">
    <property type="component" value="Unassembled WGS sequence"/>
</dbReference>
<reference evidence="2" key="1">
    <citation type="submission" date="2015-09" db="EMBL/GenBank/DDBJ databases">
        <authorList>
            <person name="Rodrigo-Torres L."/>
            <person name="Arahal D.R."/>
        </authorList>
    </citation>
    <scope>NUCLEOTIDE SEQUENCE [LARGE SCALE GENOMIC DNA]</scope>
    <source>
        <strain evidence="2">CECT 5091</strain>
    </source>
</reference>
<dbReference type="PROSITE" id="PS51257">
    <property type="entry name" value="PROKAR_LIPOPROTEIN"/>
    <property type="match status" value="1"/>
</dbReference>
<evidence type="ECO:0000313" key="1">
    <source>
        <dbReference type="EMBL" id="CUK19879.1"/>
    </source>
</evidence>
<sequence>MKSTLRIAFGAVALASVVACGPPDSVLLNDGYEVVRTEGSTSYLFKASTGDCVERTAYQGGVSYKRVPTEDC</sequence>
<evidence type="ECO:0008006" key="3">
    <source>
        <dbReference type="Google" id="ProtNLM"/>
    </source>
</evidence>
<gene>
    <name evidence="1" type="ORF">RUE5091_04442</name>
</gene>
<dbReference type="EMBL" id="CYUD01000024">
    <property type="protein sequence ID" value="CUK19879.1"/>
    <property type="molecule type" value="Genomic_DNA"/>
</dbReference>
<dbReference type="AlphaFoldDB" id="A0A0P1J1G3"/>
<dbReference type="STRING" id="1715692.RUE5091_04442"/>